<keyword evidence="3" id="KW-1185">Reference proteome</keyword>
<feature type="region of interest" description="Disordered" evidence="1">
    <location>
        <begin position="105"/>
        <end position="140"/>
    </location>
</feature>
<dbReference type="Proteomes" id="UP001206067">
    <property type="component" value="Unassembled WGS sequence"/>
</dbReference>
<dbReference type="RefSeq" id="WP_257595716.1">
    <property type="nucleotide sequence ID" value="NZ_JANKHH010000004.1"/>
</dbReference>
<protein>
    <recommendedName>
        <fullName evidence="4">DUF883 family protein</fullName>
    </recommendedName>
</protein>
<evidence type="ECO:0000313" key="2">
    <source>
        <dbReference type="EMBL" id="MCR2833938.1"/>
    </source>
</evidence>
<accession>A0ABT1XQK7</accession>
<proteinExistence type="predicted"/>
<reference evidence="2 3" key="1">
    <citation type="submission" date="2022-08" db="EMBL/GenBank/DDBJ databases">
        <title>Polyphasic taxonomy analysis of Qipengyuania sp.RS5-5.</title>
        <authorList>
            <person name="Xamxidin M."/>
            <person name="Wu M."/>
        </authorList>
    </citation>
    <scope>NUCLEOTIDE SEQUENCE [LARGE SCALE GENOMIC DNA]</scope>
    <source>
        <strain evidence="2 3">RS5-5</strain>
    </source>
</reference>
<name>A0ABT1XQK7_9SPHN</name>
<dbReference type="EMBL" id="JANKHH010000004">
    <property type="protein sequence ID" value="MCR2833938.1"/>
    <property type="molecule type" value="Genomic_DNA"/>
</dbReference>
<evidence type="ECO:0000256" key="1">
    <source>
        <dbReference type="SAM" id="MobiDB-lite"/>
    </source>
</evidence>
<organism evidence="2 3">
    <name type="scientific">Parerythrobacter lacustris</name>
    <dbReference type="NCBI Taxonomy" id="2969984"/>
    <lineage>
        <taxon>Bacteria</taxon>
        <taxon>Pseudomonadati</taxon>
        <taxon>Pseudomonadota</taxon>
        <taxon>Alphaproteobacteria</taxon>
        <taxon>Sphingomonadales</taxon>
        <taxon>Erythrobacteraceae</taxon>
        <taxon>Parerythrobacter</taxon>
    </lineage>
</organism>
<gene>
    <name evidence="2" type="ORF">NSO95_08260</name>
</gene>
<feature type="compositionally biased region" description="Basic and acidic residues" evidence="1">
    <location>
        <begin position="106"/>
        <end position="119"/>
    </location>
</feature>
<evidence type="ECO:0008006" key="4">
    <source>
        <dbReference type="Google" id="ProtNLM"/>
    </source>
</evidence>
<feature type="region of interest" description="Disordered" evidence="1">
    <location>
        <begin position="1"/>
        <end position="27"/>
    </location>
</feature>
<sequence length="163" mass="17079">MTDQAKRDELRAKIEAGEQRNADRTMGDYARDASEKATAFVKEHPLAAVAGVAAVGLAIGAMTRPGRRAARTAGRKTSAFASYAAELGMAYASGLFDAASGAAKSGGEKLEDFGEDMAHKARSARRTASHSAGDAADNLRVIGRKAARQAGRTLRDARSRIGK</sequence>
<comment type="caution">
    <text evidence="2">The sequence shown here is derived from an EMBL/GenBank/DDBJ whole genome shotgun (WGS) entry which is preliminary data.</text>
</comment>
<evidence type="ECO:0000313" key="3">
    <source>
        <dbReference type="Proteomes" id="UP001206067"/>
    </source>
</evidence>